<dbReference type="InterPro" id="IPR011991">
    <property type="entry name" value="ArsR-like_HTH"/>
</dbReference>
<evidence type="ECO:0000259" key="2">
    <source>
        <dbReference type="Pfam" id="PF03551"/>
    </source>
</evidence>
<evidence type="ECO:0000313" key="3">
    <source>
        <dbReference type="EMBL" id="QBD80213.1"/>
    </source>
</evidence>
<organism evidence="3 4">
    <name type="scientific">Ktedonosporobacter rubrisoli</name>
    <dbReference type="NCBI Taxonomy" id="2509675"/>
    <lineage>
        <taxon>Bacteria</taxon>
        <taxon>Bacillati</taxon>
        <taxon>Chloroflexota</taxon>
        <taxon>Ktedonobacteria</taxon>
        <taxon>Ktedonobacterales</taxon>
        <taxon>Ktedonosporobacteraceae</taxon>
        <taxon>Ktedonosporobacter</taxon>
    </lineage>
</organism>
<dbReference type="Pfam" id="PF03551">
    <property type="entry name" value="PadR"/>
    <property type="match status" value="1"/>
</dbReference>
<evidence type="ECO:0000313" key="4">
    <source>
        <dbReference type="Proteomes" id="UP000290365"/>
    </source>
</evidence>
<keyword evidence="1" id="KW-0175">Coiled coil</keyword>
<reference evidence="3 4" key="1">
    <citation type="submission" date="2019-01" db="EMBL/GenBank/DDBJ databases">
        <title>Ktedonosporobacter rubrisoli SCAWS-G2.</title>
        <authorList>
            <person name="Huang Y."/>
            <person name="Yan B."/>
        </authorList>
    </citation>
    <scope>NUCLEOTIDE SEQUENCE [LARGE SCALE GENOMIC DNA]</scope>
    <source>
        <strain evidence="3 4">SCAWS-G2</strain>
    </source>
</reference>
<dbReference type="SUPFAM" id="SSF46785">
    <property type="entry name" value="Winged helix' DNA-binding domain"/>
    <property type="match status" value="1"/>
</dbReference>
<feature type="coiled-coil region" evidence="1">
    <location>
        <begin position="262"/>
        <end position="289"/>
    </location>
</feature>
<gene>
    <name evidence="3" type="ORF">EPA93_31230</name>
</gene>
<dbReference type="InterPro" id="IPR036388">
    <property type="entry name" value="WH-like_DNA-bd_sf"/>
</dbReference>
<evidence type="ECO:0000256" key="1">
    <source>
        <dbReference type="SAM" id="Coils"/>
    </source>
</evidence>
<feature type="domain" description="Transcription regulator PadR N-terminal" evidence="2">
    <location>
        <begin position="15"/>
        <end position="89"/>
    </location>
</feature>
<accession>A0A4P6JXR0</accession>
<dbReference type="PANTHER" id="PTHR43252:SF7">
    <property type="entry name" value="TRANSCRIPTIONAL REGULATOR YQJI"/>
    <property type="match status" value="1"/>
</dbReference>
<dbReference type="KEGG" id="kbs:EPA93_31230"/>
<dbReference type="Gene3D" id="1.10.10.10">
    <property type="entry name" value="Winged helix-like DNA-binding domain superfamily/Winged helix DNA-binding domain"/>
    <property type="match status" value="1"/>
</dbReference>
<dbReference type="Proteomes" id="UP000290365">
    <property type="component" value="Chromosome"/>
</dbReference>
<sequence>MRGNKRSSMSYRLVILGILAEQPYYGYELKQTIERQHFADYIRLSGGGLYYHLRKLRDEGYIEEQMVEREGNYPDRHIYRITKPGRAYLLDLLRTTLSDAAGRRSYDPIDAALAFAFLLPREEVLARLQHQLDAMHSLLAVAYVTQRVHQRLIEHTASRPASFEKSESLYAQLMLDRNVALLEQEVRWLQEARERIAANSDFAVGEIASHDPAFKDEYSPFEQKLGKAAEVTTSYSRQLQQAWNEYEESLKANGGGEAARAFASYQRRIAEARQAYEAKTRQLELSEEDS</sequence>
<protein>
    <submittedName>
        <fullName evidence="3">PadR family transcriptional regulator</fullName>
    </submittedName>
</protein>
<dbReference type="EMBL" id="CP035758">
    <property type="protein sequence ID" value="QBD80213.1"/>
    <property type="molecule type" value="Genomic_DNA"/>
</dbReference>
<keyword evidence="4" id="KW-1185">Reference proteome</keyword>
<proteinExistence type="predicted"/>
<name>A0A4P6JXR0_KTERU</name>
<dbReference type="InterPro" id="IPR005149">
    <property type="entry name" value="Tscrpt_reg_PadR_N"/>
</dbReference>
<dbReference type="OrthoDB" id="122286at2"/>
<dbReference type="CDD" id="cd00090">
    <property type="entry name" value="HTH_ARSR"/>
    <property type="match status" value="1"/>
</dbReference>
<dbReference type="InterPro" id="IPR036390">
    <property type="entry name" value="WH_DNA-bd_sf"/>
</dbReference>
<dbReference type="PANTHER" id="PTHR43252">
    <property type="entry name" value="TRANSCRIPTIONAL REGULATOR YQJI"/>
    <property type="match status" value="1"/>
</dbReference>
<dbReference type="AlphaFoldDB" id="A0A4P6JXR0"/>